<keyword evidence="1" id="KW-0479">Metal-binding</keyword>
<dbReference type="Gene3D" id="3.90.70.10">
    <property type="entry name" value="Cysteine proteinases"/>
    <property type="match status" value="1"/>
</dbReference>
<evidence type="ECO:0000313" key="9">
    <source>
        <dbReference type="Proteomes" id="UP000541610"/>
    </source>
</evidence>
<dbReference type="GO" id="GO:0016579">
    <property type="term" value="P:protein deubiquitination"/>
    <property type="evidence" value="ECO:0007669"/>
    <property type="project" value="InterPro"/>
</dbReference>
<feature type="region of interest" description="Disordered" evidence="4">
    <location>
        <begin position="2044"/>
        <end position="2080"/>
    </location>
</feature>
<feature type="compositionally biased region" description="Acidic residues" evidence="4">
    <location>
        <begin position="2045"/>
        <end position="2057"/>
    </location>
</feature>
<dbReference type="InterPro" id="IPR018527">
    <property type="entry name" value="Rubredoxin_Fe_BS"/>
</dbReference>
<evidence type="ECO:0000259" key="6">
    <source>
        <dbReference type="PROSITE" id="PS50235"/>
    </source>
</evidence>
<dbReference type="InterPro" id="IPR038765">
    <property type="entry name" value="Papain-like_cys_pep_sf"/>
</dbReference>
<keyword evidence="2" id="KW-0378">Hydrolase</keyword>
<dbReference type="PROSITE" id="PS00972">
    <property type="entry name" value="USP_1"/>
    <property type="match status" value="1"/>
</dbReference>
<dbReference type="PROSITE" id="PS00202">
    <property type="entry name" value="RUBREDOXIN"/>
    <property type="match status" value="1"/>
</dbReference>
<evidence type="ECO:0000256" key="2">
    <source>
        <dbReference type="ARBA" id="ARBA00022801"/>
    </source>
</evidence>
<feature type="compositionally biased region" description="Basic and acidic residues" evidence="4">
    <location>
        <begin position="558"/>
        <end position="568"/>
    </location>
</feature>
<feature type="compositionally biased region" description="Basic and acidic residues" evidence="4">
    <location>
        <begin position="651"/>
        <end position="664"/>
    </location>
</feature>
<reference evidence="8 9" key="1">
    <citation type="submission" date="2020-04" db="EMBL/GenBank/DDBJ databases">
        <title>Perkinsus olseni comparative genomics.</title>
        <authorList>
            <person name="Bogema D.R."/>
        </authorList>
    </citation>
    <scope>NUCLEOTIDE SEQUENCE [LARGE SCALE GENOMIC DNA]</scope>
    <source>
        <strain evidence="8">00978-12</strain>
    </source>
</reference>
<dbReference type="InterPro" id="IPR027417">
    <property type="entry name" value="P-loop_NTPase"/>
</dbReference>
<evidence type="ECO:0000256" key="4">
    <source>
        <dbReference type="SAM" id="MobiDB-lite"/>
    </source>
</evidence>
<keyword evidence="5" id="KW-0472">Membrane</keyword>
<feature type="region of interest" description="Disordered" evidence="4">
    <location>
        <begin position="2413"/>
        <end position="2436"/>
    </location>
</feature>
<dbReference type="PROSITE" id="PS50235">
    <property type="entry name" value="USP_3"/>
    <property type="match status" value="1"/>
</dbReference>
<evidence type="ECO:0000313" key="8">
    <source>
        <dbReference type="EMBL" id="KAF4688753.1"/>
    </source>
</evidence>
<feature type="transmembrane region" description="Helical" evidence="5">
    <location>
        <begin position="914"/>
        <end position="936"/>
    </location>
</feature>
<dbReference type="InterPro" id="IPR028889">
    <property type="entry name" value="USP"/>
</dbReference>
<feature type="region of interest" description="Disordered" evidence="4">
    <location>
        <begin position="1983"/>
        <end position="2005"/>
    </location>
</feature>
<feature type="domain" description="Helicase ATP-binding" evidence="7">
    <location>
        <begin position="1416"/>
        <end position="1577"/>
    </location>
</feature>
<dbReference type="InterPro" id="IPR011545">
    <property type="entry name" value="DEAD/DEAH_box_helicase_dom"/>
</dbReference>
<keyword evidence="3" id="KW-0067">ATP-binding</keyword>
<comment type="caution">
    <text evidence="8">The sequence shown here is derived from an EMBL/GenBank/DDBJ whole genome shotgun (WGS) entry which is preliminary data.</text>
</comment>
<feature type="compositionally biased region" description="Basic and acidic residues" evidence="4">
    <location>
        <begin position="1044"/>
        <end position="1053"/>
    </location>
</feature>
<dbReference type="GO" id="GO:0005524">
    <property type="term" value="F:ATP binding"/>
    <property type="evidence" value="ECO:0007669"/>
    <property type="project" value="InterPro"/>
</dbReference>
<evidence type="ECO:0000256" key="5">
    <source>
        <dbReference type="SAM" id="Phobius"/>
    </source>
</evidence>
<dbReference type="GO" id="GO:0003723">
    <property type="term" value="F:RNA binding"/>
    <property type="evidence" value="ECO:0007669"/>
    <property type="project" value="TreeGrafter"/>
</dbReference>
<dbReference type="InterPro" id="IPR001394">
    <property type="entry name" value="Peptidase_C19_UCH"/>
</dbReference>
<keyword evidence="3" id="KW-0547">Nucleotide-binding</keyword>
<protein>
    <submittedName>
        <fullName evidence="8">Uncharacterized protein</fullName>
    </submittedName>
</protein>
<feature type="region of interest" description="Disordered" evidence="4">
    <location>
        <begin position="558"/>
        <end position="696"/>
    </location>
</feature>
<feature type="compositionally biased region" description="Basic and acidic residues" evidence="4">
    <location>
        <begin position="427"/>
        <end position="439"/>
    </location>
</feature>
<dbReference type="GO" id="GO:0046872">
    <property type="term" value="F:metal ion binding"/>
    <property type="evidence" value="ECO:0007669"/>
    <property type="project" value="UniProtKB-KW"/>
</dbReference>
<feature type="region of interest" description="Disordered" evidence="4">
    <location>
        <begin position="1150"/>
        <end position="1183"/>
    </location>
</feature>
<feature type="compositionally biased region" description="Low complexity" evidence="4">
    <location>
        <begin position="481"/>
        <end position="502"/>
    </location>
</feature>
<gene>
    <name evidence="8" type="ORF">FOZ60_002419</name>
</gene>
<feature type="transmembrane region" description="Helical" evidence="5">
    <location>
        <begin position="867"/>
        <end position="893"/>
    </location>
</feature>
<name>A0A7J6NXX5_PEROL</name>
<dbReference type="SMART" id="SM00487">
    <property type="entry name" value="DEXDc"/>
    <property type="match status" value="1"/>
</dbReference>
<dbReference type="Pfam" id="PF00443">
    <property type="entry name" value="UCH"/>
    <property type="match status" value="1"/>
</dbReference>
<dbReference type="GO" id="GO:0004386">
    <property type="term" value="F:helicase activity"/>
    <property type="evidence" value="ECO:0007669"/>
    <property type="project" value="UniProtKB-KW"/>
</dbReference>
<dbReference type="OrthoDB" id="3363059at2759"/>
<feature type="compositionally biased region" description="Basic and acidic residues" evidence="4">
    <location>
        <begin position="1174"/>
        <end position="1183"/>
    </location>
</feature>
<feature type="compositionally biased region" description="Acidic residues" evidence="4">
    <location>
        <begin position="639"/>
        <end position="650"/>
    </location>
</feature>
<keyword evidence="5" id="KW-0812">Transmembrane</keyword>
<dbReference type="InterPro" id="IPR018200">
    <property type="entry name" value="USP_CS"/>
</dbReference>
<accession>A0A7J6NXX5</accession>
<feature type="compositionally biased region" description="Basic and acidic residues" evidence="4">
    <location>
        <begin position="677"/>
        <end position="689"/>
    </location>
</feature>
<dbReference type="PANTHER" id="PTHR18934">
    <property type="entry name" value="ATP-DEPENDENT RNA HELICASE"/>
    <property type="match status" value="1"/>
</dbReference>
<dbReference type="Gene3D" id="3.40.50.300">
    <property type="entry name" value="P-loop containing nucleotide triphosphate hydrolases"/>
    <property type="match status" value="3"/>
</dbReference>
<feature type="compositionally biased region" description="Basic residues" evidence="4">
    <location>
        <begin position="2061"/>
        <end position="2077"/>
    </location>
</feature>
<dbReference type="SUPFAM" id="SSF54001">
    <property type="entry name" value="Cysteine proteinases"/>
    <property type="match status" value="1"/>
</dbReference>
<feature type="compositionally biased region" description="Polar residues" evidence="4">
    <location>
        <begin position="450"/>
        <end position="472"/>
    </location>
</feature>
<dbReference type="PROSITE" id="PS00973">
    <property type="entry name" value="USP_2"/>
    <property type="match status" value="1"/>
</dbReference>
<evidence type="ECO:0000256" key="3">
    <source>
        <dbReference type="ARBA" id="ARBA00022806"/>
    </source>
</evidence>
<organism evidence="8 9">
    <name type="scientific">Perkinsus olseni</name>
    <name type="common">Perkinsus atlanticus</name>
    <dbReference type="NCBI Taxonomy" id="32597"/>
    <lineage>
        <taxon>Eukaryota</taxon>
        <taxon>Sar</taxon>
        <taxon>Alveolata</taxon>
        <taxon>Perkinsozoa</taxon>
        <taxon>Perkinsea</taxon>
        <taxon>Perkinsida</taxon>
        <taxon>Perkinsidae</taxon>
        <taxon>Perkinsus</taxon>
    </lineage>
</organism>
<dbReference type="PANTHER" id="PTHR18934:SF221">
    <property type="entry name" value="ATP-DEPENDENT RNA HELICASE DHX34-RELATED"/>
    <property type="match status" value="1"/>
</dbReference>
<dbReference type="Pfam" id="PF00270">
    <property type="entry name" value="DEAD"/>
    <property type="match status" value="1"/>
</dbReference>
<feature type="domain" description="USP" evidence="6">
    <location>
        <begin position="89"/>
        <end position="413"/>
    </location>
</feature>
<feature type="region of interest" description="Disordered" evidence="4">
    <location>
        <begin position="1027"/>
        <end position="1065"/>
    </location>
</feature>
<dbReference type="EMBL" id="JABANP010000142">
    <property type="protein sequence ID" value="KAF4688753.1"/>
    <property type="molecule type" value="Genomic_DNA"/>
</dbReference>
<keyword evidence="3" id="KW-0347">Helicase</keyword>
<dbReference type="PROSITE" id="PS51192">
    <property type="entry name" value="HELICASE_ATP_BIND_1"/>
    <property type="match status" value="1"/>
</dbReference>
<feature type="region of interest" description="Disordered" evidence="4">
    <location>
        <begin position="418"/>
        <end position="527"/>
    </location>
</feature>
<dbReference type="Proteomes" id="UP000541610">
    <property type="component" value="Unassembled WGS sequence"/>
</dbReference>
<dbReference type="InterPro" id="IPR014001">
    <property type="entry name" value="Helicase_ATP-bd"/>
</dbReference>
<proteinExistence type="predicted"/>
<evidence type="ECO:0000259" key="7">
    <source>
        <dbReference type="PROSITE" id="PS51192"/>
    </source>
</evidence>
<dbReference type="SUPFAM" id="SSF52540">
    <property type="entry name" value="P-loop containing nucleoside triphosphate hydrolases"/>
    <property type="match status" value="1"/>
</dbReference>
<sequence length="2468" mass="273449">MPPPLPDQSVGGYDESLGNTALQASLDADMELLLPRRIEFLRASKQVTAKGLSGLDKKDNAPQRPNKWVFKEGGLDHYHGWRTSKSYGAGLRNQGNTCYLNSTLQCLSYVSAFAQASEAKVHEKTCARKRAGVWCGLCNLSSLICRIHQSHGGHISPTEILRYLNLFFARFRPGRQEDAHDALRQLIDTCIRSEALPPKISSSAQNRKAPFVNPLVSQTTMLGQMFGYHTAQRIQCGNCGHVSSTFHFDMDISLSINRCRTIDECLTRYFAPEIFKEQNAYKCAKCKRTVTAKKTTSLYDAPMNLTLSLKRYGYGRFGGRRQKDGHYVKYEKELDLSKFIADSSPTRSAAVPSKYTLSGVLVHSGATPQLGHYYAFVRNPAGFWYCCDDESVTPAKEHTVLSQQAYILFYERKRSKKDTKNHPLNVEAERKPAVSEKAQKKDRKAVPNPLQHQSLFYNSLASAPDTPSTTASRGEPLDNHTATTESTPSTTSRTSAAEASTAVCNKRAAATAEEKSPKKARVSEEKADENLLPDSLILVVPPAGGLQEAVVVRLHPPKFADGDERSVGCDDEEDGDDLAPKDATSDSAQEAAAQEPVVLAEVVRPASSGTSATIKAKERASLARSVRSQYGANKISSWDSDDDEEEEGEEGIDKDKTEQARKEAMMQAQRKLQPKIAMRDSHDREYDKGKNRHKVRQHVEAKNNDFAAAYRRAKAGLHGPRNKQQMMRDKRLRHRCHRKGKHKSIIAVVVALLSVPPLGIKKSSRVGHQFGFVLAFTALYLGDWYTCSWKELNLGTWTGKVVLQFGLSGMKLLGNEDAVKRYPSIRIARECQDMVGGLVADHSKVVSESDCQVADAVLVTTAATGTIFVILTSIISLCTAATFIVTGTSRFGYRRRLSAMTLEPNRADKAMFSVKWVTGFVALFIILTFGSLIALFPAALFKEHVCPVAEHVLPSVVNDDTSLGTSGIGALGEGREASHHTGASAYLALIACFFFLLSSVFILSRMSIVAWCMELCGEVEFGMEYESEEEQNAFDDGGNGSIDPLKEREEGRGPVDAGGHGPGGRRARLESIVVYDPAGMKSNAGHDFESISSCAVLADFIREKALKEIDSSIQSRIVEERTERGRLRRLEEQYNDRVEQLERQLETLQRRREAKEKKQMKEREAEEGDPAEGTDMRSQQERDCEVSLEGAKQIIILAQQEYECREEVLQKLAMYEEKLKVVESIELTLNPAVGGGTGRSIDLYADPLRVAAAVIPPRSEVSVIGKPRAVIDDEGENPAAAPEEPFSLVLPTPVIDRDERVRTALKTCSAGSRGMLAGCEEDFDAFLEMYRHRVTARRSHSDSGSHERSSFERKYTINFSIPMLQGGRHHSSRDEVFEDAIRFYSDMRLKQSNQKLRKLMSSRAALPIAKHREQILAAMESSRIVLIAGDTGCGKSTQVPQYLLEADRDASIICTQPRRLAAMSLCRRVQTEQLQAWGSRVAYQMRFDNTRTRHTRILFVTEGLLLRLLESDGELSDFNVLLLDEVHERHAPMDVILTYIPELLQRRSDLKIILMSATFDTEHFRDLFNLSESAVISVSGRSYPVTTEYIRMRGEPPPQAAANMHRSLPPSRRRRKGDDGPSNAKEAVLDCGPYLALLKKIHASTPKHQSGDALVFLSGAQEIECLCNAIRDDTEVSRTWIPLPLHAQLPVEEQDKAFDIAPRDSGKVKEMSVDAGSSTRRLAEQWISQASADQRKGRAGRTGPGQCYRMYSEELCRHMMGYTRPEVCGERLARNYLCLARAATRTSAHSTTLRLTPTGRVRLGPSREAPLVIPPGAFSTTGIDICGQYAPNVHGNAKWCSFGLTSSWESDRFSGTTAMRVATIIAASLNFHSPFRYGEYSSDDNADLLSDSGDLFTCYNVYTAWLKRRVQSREGARRWARERGIDESKMYKAHLSCNCVKGSREEEEDQLLRVDSVTQSVGNAASSDTQKKTQVDAMALLEGRHEGDSSEVGAATTDPAADRDKQRLRSELAKLKAQQLHRGRKILDVDMITGGKEEIEKFSGVEEDSDDDVDSDDSCGGRRRFTGHQPARKARKLRASDVGERSLRLRQLDIEFDLRLADGGSGGGERLFGIADQLSSAKMRLLAMCIGKALYPNIAYPARSNRTEGTAKDCLFTVLAGSLTADRYASIHPQSVLYPIANEISPQTECLGFSSLLLTYRPFVVHCIRLPLLSTLLFAAADVNTNSHSDALVIDQRVYITTQGSIEKLLCTAIVIRKWLEGRTDLEIAALFEAFDWGDSAVSPDHGDPDNQPSSEVRLPAALRRAQEDSCHPGEMEELQSRMLDLQDMAAAVEFSWQIISEGDAGILTSSLQGERVASWLTWGNVDDTDIDVTSGQVSDSLRVNWRCPDCGFEGRLNRKEISDHKRRLCSSISQGGEGASSDVPSDMVESGVTDEANDNAKCEDCGLDLSTMNTMEILEHQRSHGRA</sequence>
<dbReference type="CDD" id="cd18791">
    <property type="entry name" value="SF2_C_RHA"/>
    <property type="match status" value="1"/>
</dbReference>
<feature type="compositionally biased region" description="Basic and acidic residues" evidence="4">
    <location>
        <begin position="512"/>
        <end position="527"/>
    </location>
</feature>
<feature type="region of interest" description="Disordered" evidence="4">
    <location>
        <begin position="1594"/>
        <end position="1624"/>
    </location>
</feature>
<evidence type="ECO:0000256" key="1">
    <source>
        <dbReference type="ARBA" id="ARBA00022723"/>
    </source>
</evidence>
<keyword evidence="5" id="KW-1133">Transmembrane helix</keyword>
<dbReference type="GO" id="GO:0004843">
    <property type="term" value="F:cysteine-type deubiquitinase activity"/>
    <property type="evidence" value="ECO:0007669"/>
    <property type="project" value="InterPro"/>
</dbReference>
<feature type="compositionally biased region" description="Basic and acidic residues" evidence="4">
    <location>
        <begin position="1150"/>
        <end position="1164"/>
    </location>
</feature>